<dbReference type="HAMAP" id="MF_01310">
    <property type="entry name" value="Ribosomal_uS11"/>
    <property type="match status" value="1"/>
</dbReference>
<evidence type="ECO:0000256" key="6">
    <source>
        <dbReference type="RuleBase" id="RU003629"/>
    </source>
</evidence>
<dbReference type="PIRSF" id="PIRSF002131">
    <property type="entry name" value="Ribosomal_S11"/>
    <property type="match status" value="1"/>
</dbReference>
<evidence type="ECO:0000256" key="1">
    <source>
        <dbReference type="ARBA" id="ARBA00006194"/>
    </source>
</evidence>
<evidence type="ECO:0000256" key="3">
    <source>
        <dbReference type="ARBA" id="ARBA00023274"/>
    </source>
</evidence>
<dbReference type="Proteomes" id="UP000033934">
    <property type="component" value="Unassembled WGS sequence"/>
</dbReference>
<keyword evidence="3 5" id="KW-0687">Ribonucleoprotein</keyword>
<dbReference type="NCBIfam" id="NF003698">
    <property type="entry name" value="PRK05309.1"/>
    <property type="match status" value="1"/>
</dbReference>
<keyword evidence="5" id="KW-0699">rRNA-binding</keyword>
<dbReference type="Gene3D" id="3.30.420.80">
    <property type="entry name" value="Ribosomal protein S11"/>
    <property type="match status" value="1"/>
</dbReference>
<dbReference type="GO" id="GO:0006412">
    <property type="term" value="P:translation"/>
    <property type="evidence" value="ECO:0007669"/>
    <property type="project" value="UniProtKB-UniRule"/>
</dbReference>
<dbReference type="GO" id="GO:1990904">
    <property type="term" value="C:ribonucleoprotein complex"/>
    <property type="evidence" value="ECO:0007669"/>
    <property type="project" value="UniProtKB-KW"/>
</dbReference>
<dbReference type="InterPro" id="IPR036967">
    <property type="entry name" value="Ribosomal_uS11_sf"/>
</dbReference>
<dbReference type="GO" id="GO:0005840">
    <property type="term" value="C:ribosome"/>
    <property type="evidence" value="ECO:0007669"/>
    <property type="project" value="UniProtKB-KW"/>
</dbReference>
<comment type="function">
    <text evidence="5">Located on the platform of the 30S subunit, it bridges several disparate RNA helices of the 16S rRNA. Forms part of the Shine-Dalgarno cleft in the 70S ribosome.</text>
</comment>
<dbReference type="AlphaFoldDB" id="A0A0G0PM51"/>
<keyword evidence="2 5" id="KW-0689">Ribosomal protein</keyword>
<dbReference type="GO" id="GO:0003735">
    <property type="term" value="F:structural constituent of ribosome"/>
    <property type="evidence" value="ECO:0007669"/>
    <property type="project" value="InterPro"/>
</dbReference>
<name>A0A0G0PM51_9BACT</name>
<comment type="caution">
    <text evidence="7">The sequence shown here is derived from an EMBL/GenBank/DDBJ whole genome shotgun (WGS) entry which is preliminary data.</text>
</comment>
<dbReference type="InterPro" id="IPR018102">
    <property type="entry name" value="Ribosomal_uS11_CS"/>
</dbReference>
<organism evidence="7 8">
    <name type="scientific">Berkelbacteria bacterium GW2011_GWA2_38_9</name>
    <dbReference type="NCBI Taxonomy" id="1618334"/>
    <lineage>
        <taxon>Bacteria</taxon>
        <taxon>Candidatus Berkelbacteria</taxon>
    </lineage>
</organism>
<comment type="similarity">
    <text evidence="1 5 6">Belongs to the universal ribosomal protein uS11 family.</text>
</comment>
<dbReference type="PANTHER" id="PTHR11759">
    <property type="entry name" value="40S RIBOSOMAL PROTEIN S14/30S RIBOSOMAL PROTEIN S11"/>
    <property type="match status" value="1"/>
</dbReference>
<dbReference type="PROSITE" id="PS00054">
    <property type="entry name" value="RIBOSOMAL_S11"/>
    <property type="match status" value="1"/>
</dbReference>
<gene>
    <name evidence="5" type="primary">rpsK</name>
    <name evidence="7" type="ORF">UT11_C0007G0033</name>
</gene>
<evidence type="ECO:0000313" key="8">
    <source>
        <dbReference type="Proteomes" id="UP000033934"/>
    </source>
</evidence>
<evidence type="ECO:0000256" key="4">
    <source>
        <dbReference type="ARBA" id="ARBA00035160"/>
    </source>
</evidence>
<dbReference type="InterPro" id="IPR001971">
    <property type="entry name" value="Ribosomal_uS11"/>
</dbReference>
<reference evidence="7 8" key="1">
    <citation type="journal article" date="2015" name="Nature">
        <title>rRNA introns, odd ribosomes, and small enigmatic genomes across a large radiation of phyla.</title>
        <authorList>
            <person name="Brown C.T."/>
            <person name="Hug L.A."/>
            <person name="Thomas B.C."/>
            <person name="Sharon I."/>
            <person name="Castelle C.J."/>
            <person name="Singh A."/>
            <person name="Wilkins M.J."/>
            <person name="Williams K.H."/>
            <person name="Banfield J.F."/>
        </authorList>
    </citation>
    <scope>NUCLEOTIDE SEQUENCE [LARGE SCALE GENOMIC DNA]</scope>
</reference>
<evidence type="ECO:0000313" key="7">
    <source>
        <dbReference type="EMBL" id="KKQ90391.1"/>
    </source>
</evidence>
<dbReference type="Pfam" id="PF00411">
    <property type="entry name" value="Ribosomal_S11"/>
    <property type="match status" value="1"/>
</dbReference>
<proteinExistence type="inferred from homology"/>
<dbReference type="SUPFAM" id="SSF53137">
    <property type="entry name" value="Translational machinery components"/>
    <property type="match status" value="1"/>
</dbReference>
<protein>
    <recommendedName>
        <fullName evidence="4 5">Small ribosomal subunit protein uS11</fullName>
    </recommendedName>
</protein>
<dbReference type="EMBL" id="LBVO01000007">
    <property type="protein sequence ID" value="KKQ90391.1"/>
    <property type="molecule type" value="Genomic_DNA"/>
</dbReference>
<accession>A0A0G0PM51</accession>
<keyword evidence="5" id="KW-0694">RNA-binding</keyword>
<sequence length="129" mass="13934">MAIKSKKNKKVIKKRLSQAIVFIQASFNNTLVSISDLIGNVVASSSSGKLHFTGTRKATPHAASLVMQDVIEKIKDMGVHDVQIRTNGVGMGRESALRALASTSINIISIEDVTPIPHNGPRPPKPRRV</sequence>
<comment type="subunit">
    <text evidence="5">Part of the 30S ribosomal subunit. Interacts with proteins S7 and S18. Binds to IF-3.</text>
</comment>
<evidence type="ECO:0000256" key="2">
    <source>
        <dbReference type="ARBA" id="ARBA00022980"/>
    </source>
</evidence>
<evidence type="ECO:0000256" key="5">
    <source>
        <dbReference type="HAMAP-Rule" id="MF_01310"/>
    </source>
</evidence>
<dbReference type="GO" id="GO:0019843">
    <property type="term" value="F:rRNA binding"/>
    <property type="evidence" value="ECO:0007669"/>
    <property type="project" value="UniProtKB-UniRule"/>
</dbReference>